<dbReference type="Gene3D" id="1.10.10.10">
    <property type="entry name" value="Winged helix-like DNA-binding domain superfamily/Winged helix DNA-binding domain"/>
    <property type="match status" value="1"/>
</dbReference>
<accession>A0ABW2XPB7</accession>
<name>A0ABW2XPB7_9ACTN</name>
<evidence type="ECO:0000256" key="3">
    <source>
        <dbReference type="ARBA" id="ARBA00023163"/>
    </source>
</evidence>
<evidence type="ECO:0000256" key="1">
    <source>
        <dbReference type="ARBA" id="ARBA00023015"/>
    </source>
</evidence>
<dbReference type="InterPro" id="IPR039422">
    <property type="entry name" value="MarR/SlyA-like"/>
</dbReference>
<dbReference type="PROSITE" id="PS01117">
    <property type="entry name" value="HTH_MARR_1"/>
    <property type="match status" value="1"/>
</dbReference>
<dbReference type="PANTHER" id="PTHR33164">
    <property type="entry name" value="TRANSCRIPTIONAL REGULATOR, MARR FAMILY"/>
    <property type="match status" value="1"/>
</dbReference>
<comment type="caution">
    <text evidence="5">The sequence shown here is derived from an EMBL/GenBank/DDBJ whole genome shotgun (WGS) entry which is preliminary data.</text>
</comment>
<feature type="domain" description="HTH marR-type" evidence="4">
    <location>
        <begin position="20"/>
        <end position="153"/>
    </location>
</feature>
<dbReference type="Proteomes" id="UP001597063">
    <property type="component" value="Unassembled WGS sequence"/>
</dbReference>
<dbReference type="InterPro" id="IPR023187">
    <property type="entry name" value="Tscrpt_reg_MarR-type_CS"/>
</dbReference>
<dbReference type="PANTHER" id="PTHR33164:SF43">
    <property type="entry name" value="HTH-TYPE TRANSCRIPTIONAL REPRESSOR YETL"/>
    <property type="match status" value="1"/>
</dbReference>
<evidence type="ECO:0000256" key="2">
    <source>
        <dbReference type="ARBA" id="ARBA00023125"/>
    </source>
</evidence>
<organism evidence="5 6">
    <name type="scientific">Actinomadura fibrosa</name>
    <dbReference type="NCBI Taxonomy" id="111802"/>
    <lineage>
        <taxon>Bacteria</taxon>
        <taxon>Bacillati</taxon>
        <taxon>Actinomycetota</taxon>
        <taxon>Actinomycetes</taxon>
        <taxon>Streptosporangiales</taxon>
        <taxon>Thermomonosporaceae</taxon>
        <taxon>Actinomadura</taxon>
    </lineage>
</organism>
<reference evidence="6" key="1">
    <citation type="journal article" date="2019" name="Int. J. Syst. Evol. Microbiol.">
        <title>The Global Catalogue of Microorganisms (GCM) 10K type strain sequencing project: providing services to taxonomists for standard genome sequencing and annotation.</title>
        <authorList>
            <consortium name="The Broad Institute Genomics Platform"/>
            <consortium name="The Broad Institute Genome Sequencing Center for Infectious Disease"/>
            <person name="Wu L."/>
            <person name="Ma J."/>
        </authorList>
    </citation>
    <scope>NUCLEOTIDE SEQUENCE [LARGE SCALE GENOMIC DNA]</scope>
    <source>
        <strain evidence="6">JCM 9371</strain>
    </source>
</reference>
<keyword evidence="1" id="KW-0805">Transcription regulation</keyword>
<dbReference type="SUPFAM" id="SSF46785">
    <property type="entry name" value="Winged helix' DNA-binding domain"/>
    <property type="match status" value="1"/>
</dbReference>
<dbReference type="RefSeq" id="WP_131761927.1">
    <property type="nucleotide sequence ID" value="NZ_CAACUY010000197.1"/>
</dbReference>
<keyword evidence="2" id="KW-0238">DNA-binding</keyword>
<dbReference type="Pfam" id="PF12802">
    <property type="entry name" value="MarR_2"/>
    <property type="match status" value="1"/>
</dbReference>
<dbReference type="SMART" id="SM00347">
    <property type="entry name" value="HTH_MARR"/>
    <property type="match status" value="1"/>
</dbReference>
<dbReference type="PROSITE" id="PS50995">
    <property type="entry name" value="HTH_MARR_2"/>
    <property type="match status" value="1"/>
</dbReference>
<dbReference type="InterPro" id="IPR036388">
    <property type="entry name" value="WH-like_DNA-bd_sf"/>
</dbReference>
<dbReference type="EMBL" id="JBHTGP010000010">
    <property type="protein sequence ID" value="MFD0686295.1"/>
    <property type="molecule type" value="Genomic_DNA"/>
</dbReference>
<dbReference type="PRINTS" id="PR00598">
    <property type="entry name" value="HTHMARR"/>
</dbReference>
<keyword evidence="3" id="KW-0804">Transcription</keyword>
<protein>
    <submittedName>
        <fullName evidence="5">MarR family winged helix-turn-helix transcriptional regulator</fullName>
    </submittedName>
</protein>
<evidence type="ECO:0000313" key="6">
    <source>
        <dbReference type="Proteomes" id="UP001597063"/>
    </source>
</evidence>
<gene>
    <name evidence="5" type="ORF">ACFQZM_17480</name>
</gene>
<proteinExistence type="predicted"/>
<dbReference type="InterPro" id="IPR036390">
    <property type="entry name" value="WH_DNA-bd_sf"/>
</dbReference>
<dbReference type="InterPro" id="IPR000835">
    <property type="entry name" value="HTH_MarR-typ"/>
</dbReference>
<evidence type="ECO:0000259" key="4">
    <source>
        <dbReference type="PROSITE" id="PS50995"/>
    </source>
</evidence>
<keyword evidence="6" id="KW-1185">Reference proteome</keyword>
<evidence type="ECO:0000313" key="5">
    <source>
        <dbReference type="EMBL" id="MFD0686295.1"/>
    </source>
</evidence>
<sequence length="166" mass="18589">MDVDKLGFGDLSGSLGPVEKWPIGRLFALASRQAGPVVWRLIERHGISPAGFFTLRLLITAEDGLRPGEIAKRLLITPASVTSVVDTLERNGHVERRRSEHDRRAVLVHATDAGRRLMAEKGRPIGEDLWHLYDVVDPEDEPAVRRFLLRLIERFESYSETKGDGA</sequence>